<dbReference type="PANTHER" id="PTHR47432:SF1">
    <property type="entry name" value="CELL WALL ASSEMBLY REGULATOR SMI1"/>
    <property type="match status" value="1"/>
</dbReference>
<dbReference type="AlphaFoldDB" id="A0A1E3P1H6"/>
<proteinExistence type="predicted"/>
<dbReference type="OrthoDB" id="2305498at2759"/>
<sequence>MVCDIGELVDSIKSIINKKFPSFDTFQDGLPHSEIRKFESEYQIKLPDEVVSYLQLVNGETPYDKENLFQLGVFLGLEMLSLDEIKREMNVWKEVVRDNPDFADDKYESTPEGAVKEVYCEPNFWVGLAIDGCGNSFGVDLSPEPNGNYGQVIIWGRDYIDERIVIFSNWAEFLKQVINDLNRDGEFYKIEDNSFEFLDEQVGNYMDYLFEKKLKEYRNK</sequence>
<dbReference type="GO" id="GO:0070880">
    <property type="term" value="P:fungal-type cell wall beta-glucan biosynthetic process"/>
    <property type="evidence" value="ECO:0007669"/>
    <property type="project" value="TreeGrafter"/>
</dbReference>
<dbReference type="PANTHER" id="PTHR47432">
    <property type="entry name" value="CELL WALL ASSEMBLY REGULATOR SMI1"/>
    <property type="match status" value="1"/>
</dbReference>
<dbReference type="InterPro" id="IPR037883">
    <property type="entry name" value="Knr4/Smi1-like_sf"/>
</dbReference>
<evidence type="ECO:0000313" key="3">
    <source>
        <dbReference type="Proteomes" id="UP000094112"/>
    </source>
</evidence>
<protein>
    <recommendedName>
        <fullName evidence="1">Knr4/Smi1-like domain-containing protein</fullName>
    </recommendedName>
</protein>
<dbReference type="InterPro" id="IPR018958">
    <property type="entry name" value="Knr4/Smi1-like_dom"/>
</dbReference>
<evidence type="ECO:0000259" key="1">
    <source>
        <dbReference type="SMART" id="SM00860"/>
    </source>
</evidence>
<dbReference type="GeneID" id="30197696"/>
<reference evidence="2 3" key="1">
    <citation type="journal article" date="2016" name="Proc. Natl. Acad. Sci. U.S.A.">
        <title>Comparative genomics of biotechnologically important yeasts.</title>
        <authorList>
            <person name="Riley R."/>
            <person name="Haridas S."/>
            <person name="Wolfe K.H."/>
            <person name="Lopes M.R."/>
            <person name="Hittinger C.T."/>
            <person name="Goeker M."/>
            <person name="Salamov A.A."/>
            <person name="Wisecaver J.H."/>
            <person name="Long T.M."/>
            <person name="Calvey C.H."/>
            <person name="Aerts A.L."/>
            <person name="Barry K.W."/>
            <person name="Choi C."/>
            <person name="Clum A."/>
            <person name="Coughlan A.Y."/>
            <person name="Deshpande S."/>
            <person name="Douglass A.P."/>
            <person name="Hanson S.J."/>
            <person name="Klenk H.-P."/>
            <person name="LaButti K.M."/>
            <person name="Lapidus A."/>
            <person name="Lindquist E.A."/>
            <person name="Lipzen A.M."/>
            <person name="Meier-Kolthoff J.P."/>
            <person name="Ohm R.A."/>
            <person name="Otillar R.P."/>
            <person name="Pangilinan J.L."/>
            <person name="Peng Y."/>
            <person name="Rokas A."/>
            <person name="Rosa C.A."/>
            <person name="Scheuner C."/>
            <person name="Sibirny A.A."/>
            <person name="Slot J.C."/>
            <person name="Stielow J.B."/>
            <person name="Sun H."/>
            <person name="Kurtzman C.P."/>
            <person name="Blackwell M."/>
            <person name="Grigoriev I.V."/>
            <person name="Jeffries T.W."/>
        </authorList>
    </citation>
    <scope>NUCLEOTIDE SEQUENCE [LARGE SCALE GENOMIC DNA]</scope>
    <source>
        <strain evidence="3">ATCC 58044 / CBS 1984 / NCYC 433 / NRRL Y-366-8</strain>
    </source>
</reference>
<evidence type="ECO:0000313" key="2">
    <source>
        <dbReference type="EMBL" id="ODQ58767.1"/>
    </source>
</evidence>
<dbReference type="STRING" id="683960.A0A1E3P1H6"/>
<dbReference type="Gene3D" id="3.40.1580.10">
    <property type="entry name" value="SMI1/KNR4-like"/>
    <property type="match status" value="1"/>
</dbReference>
<dbReference type="RefSeq" id="XP_019037974.1">
    <property type="nucleotide sequence ID" value="XM_019180450.1"/>
</dbReference>
<organism evidence="2 3">
    <name type="scientific">Wickerhamomyces anomalus (strain ATCC 58044 / CBS 1984 / NCYC 433 / NRRL Y-366-8)</name>
    <name type="common">Yeast</name>
    <name type="synonym">Hansenula anomala</name>
    <dbReference type="NCBI Taxonomy" id="683960"/>
    <lineage>
        <taxon>Eukaryota</taxon>
        <taxon>Fungi</taxon>
        <taxon>Dikarya</taxon>
        <taxon>Ascomycota</taxon>
        <taxon>Saccharomycotina</taxon>
        <taxon>Saccharomycetes</taxon>
        <taxon>Phaffomycetales</taxon>
        <taxon>Wickerhamomycetaceae</taxon>
        <taxon>Wickerhamomyces</taxon>
    </lineage>
</organism>
<name>A0A1E3P1H6_WICAA</name>
<dbReference type="InterPro" id="IPR051873">
    <property type="entry name" value="KNR4/SMI1_regulator"/>
</dbReference>
<accession>A0A1E3P1H6</accession>
<dbReference type="SMART" id="SM00860">
    <property type="entry name" value="SMI1_KNR4"/>
    <property type="match status" value="1"/>
</dbReference>
<dbReference type="SUPFAM" id="SSF160631">
    <property type="entry name" value="SMI1/KNR4-like"/>
    <property type="match status" value="1"/>
</dbReference>
<dbReference type="Pfam" id="PF09346">
    <property type="entry name" value="SMI1_KNR4"/>
    <property type="match status" value="1"/>
</dbReference>
<dbReference type="GO" id="GO:0043332">
    <property type="term" value="C:mating projection tip"/>
    <property type="evidence" value="ECO:0007669"/>
    <property type="project" value="TreeGrafter"/>
</dbReference>
<dbReference type="EMBL" id="KV454211">
    <property type="protein sequence ID" value="ODQ58767.1"/>
    <property type="molecule type" value="Genomic_DNA"/>
</dbReference>
<keyword evidence="3" id="KW-1185">Reference proteome</keyword>
<feature type="domain" description="Knr4/Smi1-like" evidence="1">
    <location>
        <begin position="29"/>
        <end position="176"/>
    </location>
</feature>
<dbReference type="Proteomes" id="UP000094112">
    <property type="component" value="Unassembled WGS sequence"/>
</dbReference>
<gene>
    <name evidence="2" type="ORF">WICANDRAFT_105632</name>
</gene>